<evidence type="ECO:0000313" key="2">
    <source>
        <dbReference type="Proteomes" id="UP000015104"/>
    </source>
</evidence>
<dbReference type="EMBL" id="CAEY01001591">
    <property type="status" value="NOT_ANNOTATED_CDS"/>
    <property type="molecule type" value="Genomic_DNA"/>
</dbReference>
<sequence>MLLSVRFGIVLEVMFLGRQRPNGKTFCWSNYFSLEVIVPEGQYVAWWRQKNLRLFFPKLHKLVEFALHRWLFGDGHDLKN</sequence>
<dbReference type="AlphaFoldDB" id="T1K5W6"/>
<reference evidence="2" key="1">
    <citation type="submission" date="2011-08" db="EMBL/GenBank/DDBJ databases">
        <authorList>
            <person name="Rombauts S."/>
        </authorList>
    </citation>
    <scope>NUCLEOTIDE SEQUENCE</scope>
    <source>
        <strain evidence="2">London</strain>
    </source>
</reference>
<dbReference type="EnsemblMetazoa" id="tetur05g07770.1">
    <property type="protein sequence ID" value="tetur05g07770.1"/>
    <property type="gene ID" value="tetur05g07770"/>
</dbReference>
<evidence type="ECO:0000313" key="1">
    <source>
        <dbReference type="EnsemblMetazoa" id="tetur05g07770.1"/>
    </source>
</evidence>
<keyword evidence="2" id="KW-1185">Reference proteome</keyword>
<accession>T1K5W6</accession>
<name>T1K5W6_TETUR</name>
<dbReference type="Proteomes" id="UP000015104">
    <property type="component" value="Unassembled WGS sequence"/>
</dbReference>
<protein>
    <submittedName>
        <fullName evidence="1">Uncharacterized protein</fullName>
    </submittedName>
</protein>
<proteinExistence type="predicted"/>
<organism evidence="1 2">
    <name type="scientific">Tetranychus urticae</name>
    <name type="common">Two-spotted spider mite</name>
    <dbReference type="NCBI Taxonomy" id="32264"/>
    <lineage>
        <taxon>Eukaryota</taxon>
        <taxon>Metazoa</taxon>
        <taxon>Ecdysozoa</taxon>
        <taxon>Arthropoda</taxon>
        <taxon>Chelicerata</taxon>
        <taxon>Arachnida</taxon>
        <taxon>Acari</taxon>
        <taxon>Acariformes</taxon>
        <taxon>Trombidiformes</taxon>
        <taxon>Prostigmata</taxon>
        <taxon>Eleutherengona</taxon>
        <taxon>Raphignathae</taxon>
        <taxon>Tetranychoidea</taxon>
        <taxon>Tetranychidae</taxon>
        <taxon>Tetranychus</taxon>
    </lineage>
</organism>
<dbReference type="HOGENOM" id="CLU_2592841_0_0_1"/>
<reference evidence="1" key="2">
    <citation type="submission" date="2015-06" db="UniProtKB">
        <authorList>
            <consortium name="EnsemblMetazoa"/>
        </authorList>
    </citation>
    <scope>IDENTIFICATION</scope>
</reference>